<comment type="caution">
    <text evidence="1">The sequence shown here is derived from an EMBL/GenBank/DDBJ whole genome shotgun (WGS) entry which is preliminary data.</text>
</comment>
<organism evidence="1">
    <name type="scientific">marine sediment metagenome</name>
    <dbReference type="NCBI Taxonomy" id="412755"/>
    <lineage>
        <taxon>unclassified sequences</taxon>
        <taxon>metagenomes</taxon>
        <taxon>ecological metagenomes</taxon>
    </lineage>
</organism>
<sequence length="53" mass="6047">MDTCQKFCQMGAVEVAIDESELARKLDRLDTFVSQVTIGPYASQQLTQTIRYF</sequence>
<evidence type="ECO:0000313" key="1">
    <source>
        <dbReference type="EMBL" id="GAG33016.1"/>
    </source>
</evidence>
<accession>X0Y804</accession>
<protein>
    <submittedName>
        <fullName evidence="1">Uncharacterized protein</fullName>
    </submittedName>
</protein>
<proteinExistence type="predicted"/>
<name>X0Y804_9ZZZZ</name>
<dbReference type="EMBL" id="BARS01042826">
    <property type="protein sequence ID" value="GAG33016.1"/>
    <property type="molecule type" value="Genomic_DNA"/>
</dbReference>
<gene>
    <name evidence="1" type="ORF">S01H1_64927</name>
</gene>
<feature type="non-terminal residue" evidence="1">
    <location>
        <position position="53"/>
    </location>
</feature>
<reference evidence="1" key="1">
    <citation type="journal article" date="2014" name="Front. Microbiol.">
        <title>High frequency of phylogenetically diverse reductive dehalogenase-homologous genes in deep subseafloor sedimentary metagenomes.</title>
        <authorList>
            <person name="Kawai M."/>
            <person name="Futagami T."/>
            <person name="Toyoda A."/>
            <person name="Takaki Y."/>
            <person name="Nishi S."/>
            <person name="Hori S."/>
            <person name="Arai W."/>
            <person name="Tsubouchi T."/>
            <person name="Morono Y."/>
            <person name="Uchiyama I."/>
            <person name="Ito T."/>
            <person name="Fujiyama A."/>
            <person name="Inagaki F."/>
            <person name="Takami H."/>
        </authorList>
    </citation>
    <scope>NUCLEOTIDE SEQUENCE</scope>
    <source>
        <strain evidence="1">Expedition CK06-06</strain>
    </source>
</reference>
<dbReference type="AlphaFoldDB" id="X0Y804"/>